<dbReference type="AlphaFoldDB" id="A0A7X1ND32"/>
<dbReference type="RefSeq" id="WP_152761263.1">
    <property type="nucleotide sequence ID" value="NZ_WHNP01000019.1"/>
</dbReference>
<proteinExistence type="predicted"/>
<dbReference type="EMBL" id="WHNP01000019">
    <property type="protein sequence ID" value="MPW19336.1"/>
    <property type="molecule type" value="Genomic_DNA"/>
</dbReference>
<evidence type="ECO:0000256" key="1">
    <source>
        <dbReference type="SAM" id="MobiDB-lite"/>
    </source>
</evidence>
<accession>A0A7X1ND32</accession>
<dbReference type="Proteomes" id="UP000484381">
    <property type="component" value="Unassembled WGS sequence"/>
</dbReference>
<feature type="region of interest" description="Disordered" evidence="1">
    <location>
        <begin position="1"/>
        <end position="21"/>
    </location>
</feature>
<name>A0A7X1ND32_9BURK</name>
<keyword evidence="3" id="KW-1185">Reference proteome</keyword>
<comment type="caution">
    <text evidence="2">The sequence shown here is derived from an EMBL/GenBank/DDBJ whole genome shotgun (WGS) entry which is preliminary data.</text>
</comment>
<evidence type="ECO:0000313" key="2">
    <source>
        <dbReference type="EMBL" id="MPW19336.1"/>
    </source>
</evidence>
<protein>
    <submittedName>
        <fullName evidence="2">Response regulator receiver protein</fullName>
    </submittedName>
</protein>
<evidence type="ECO:0000313" key="3">
    <source>
        <dbReference type="Proteomes" id="UP000484381"/>
    </source>
</evidence>
<sequence length="471" mass="52981">MSALLRRNFDEPSCRQAAPSSGSTRKRVAVVPCALVFIETGSTGSPNCTRTDPLCYLEQAITLNRSLIAVGLPRLTVATNVAEQIEQYLTKVDSDSRPRVLQLSPSRLTLPKMTRFYSAHFKLDMMEQVAATLHEGELLMLLDTDMLALRALDEELLRRCQMIGVGAFDISDQEFSAYGDARVIRDLETVAGKSLRNPRWFGGEVLLASTGFVNELVPYAHACFERYRLAIDDLNHNGDEAFISAALNLLADEGHQIIDLGAHRLVGRHWSGNTHRDLRWFKGCSLLHLPGCKRLLEREAHRDTFSAERVWRNLVLRHELNRTVWPLRRWVRSRARSRYDGRLQRDAIRSTAAVDVLVFDPDAGRLSGLVSRLTSQGMQVMPAITTEEARNEARRLNPRVIVASSPIGAANAGDLLGDLSRLPDRSHRPVMIAFSIDDVCLDWGPEWDRWFPRSADPGEVVRAVRDALTRR</sequence>
<reference evidence="2 3" key="1">
    <citation type="submission" date="2019-10" db="EMBL/GenBank/DDBJ databases">
        <title>Paraburkholderia sp. isolated from nodules of Mimosa pudica from Brazilian Atlantic Forest soils.</title>
        <authorList>
            <person name="Paulitsch F."/>
            <person name="Hungria M."/>
            <person name="Dall'Agnol R."/>
        </authorList>
    </citation>
    <scope>NUCLEOTIDE SEQUENCE [LARGE SCALE GENOMIC DNA]</scope>
    <source>
        <strain evidence="2 3">CNPSo 3157</strain>
    </source>
</reference>
<organism evidence="2 3">
    <name type="scientific">Paraburkholderia franconis</name>
    <dbReference type="NCBI Taxonomy" id="2654983"/>
    <lineage>
        <taxon>Bacteria</taxon>
        <taxon>Pseudomonadati</taxon>
        <taxon>Pseudomonadota</taxon>
        <taxon>Betaproteobacteria</taxon>
        <taxon>Burkholderiales</taxon>
        <taxon>Burkholderiaceae</taxon>
        <taxon>Paraburkholderia</taxon>
    </lineage>
</organism>
<gene>
    <name evidence="2" type="ORF">GCT13_21140</name>
</gene>